<evidence type="ECO:0008006" key="3">
    <source>
        <dbReference type="Google" id="ProtNLM"/>
    </source>
</evidence>
<dbReference type="AlphaFoldDB" id="A0A1N7H8R7"/>
<dbReference type="EMBL" id="FTNR01000034">
    <property type="protein sequence ID" value="SIS21257.1"/>
    <property type="molecule type" value="Genomic_DNA"/>
</dbReference>
<dbReference type="InterPro" id="IPR036866">
    <property type="entry name" value="RibonucZ/Hydroxyglut_hydro"/>
</dbReference>
<sequence>MFERGESEGVRIINEWETGMSWMAHPEEKAERVSHAIRTADGVWIFDPLNAPNIDQLISDLGKVAGVAVLSCWHSRDADLFAEKYGSSVYLPEWMGRVQQRVNAPIKRYAEFPCSDLCAIPSRPYSFWDEVFLYQETSETLFIPDSLGTIGSFLVGQEVLGLQLLRRLRSPHQLSDLDPDRILVGHGEGVMENSGAVLEEALREPRKQFPRALVRNGPATLRNIIKTLG</sequence>
<gene>
    <name evidence="1" type="ORF">SAMN05421752_1342</name>
</gene>
<dbReference type="OrthoDB" id="169463at2157"/>
<reference evidence="2" key="1">
    <citation type="submission" date="2017-01" db="EMBL/GenBank/DDBJ databases">
        <authorList>
            <person name="Varghese N."/>
            <person name="Submissions S."/>
        </authorList>
    </citation>
    <scope>NUCLEOTIDE SEQUENCE [LARGE SCALE GENOMIC DNA]</scope>
    <source>
        <strain evidence="2">type strain: HArc-</strain>
    </source>
</reference>
<evidence type="ECO:0000313" key="2">
    <source>
        <dbReference type="Proteomes" id="UP000185936"/>
    </source>
</evidence>
<name>A0A1N7H8R7_9EURY</name>
<proteinExistence type="predicted"/>
<organism evidence="1 2">
    <name type="scientific">Natronorubrum thiooxidans</name>
    <dbReference type="NCBI Taxonomy" id="308853"/>
    <lineage>
        <taxon>Archaea</taxon>
        <taxon>Methanobacteriati</taxon>
        <taxon>Methanobacteriota</taxon>
        <taxon>Stenosarchaea group</taxon>
        <taxon>Halobacteria</taxon>
        <taxon>Halobacteriales</taxon>
        <taxon>Natrialbaceae</taxon>
        <taxon>Natronorubrum</taxon>
    </lineage>
</organism>
<dbReference type="RefSeq" id="WP_076610945.1">
    <property type="nucleotide sequence ID" value="NZ_FTNR01000034.1"/>
</dbReference>
<evidence type="ECO:0000313" key="1">
    <source>
        <dbReference type="EMBL" id="SIS21257.1"/>
    </source>
</evidence>
<protein>
    <recommendedName>
        <fullName evidence="3">Metallo-beta-lactamase superfamily protein</fullName>
    </recommendedName>
</protein>
<dbReference type="SUPFAM" id="SSF56281">
    <property type="entry name" value="Metallo-hydrolase/oxidoreductase"/>
    <property type="match status" value="1"/>
</dbReference>
<accession>A0A1N7H8R7</accession>
<dbReference type="Gene3D" id="3.60.15.10">
    <property type="entry name" value="Ribonuclease Z/Hydroxyacylglutathione hydrolase-like"/>
    <property type="match status" value="1"/>
</dbReference>
<keyword evidence="2" id="KW-1185">Reference proteome</keyword>
<dbReference type="Proteomes" id="UP000185936">
    <property type="component" value="Unassembled WGS sequence"/>
</dbReference>